<feature type="transmembrane region" description="Helical" evidence="1">
    <location>
        <begin position="107"/>
        <end position="126"/>
    </location>
</feature>
<dbReference type="SUPFAM" id="SSF141868">
    <property type="entry name" value="EAL domain-like"/>
    <property type="match status" value="1"/>
</dbReference>
<dbReference type="SMART" id="SM00052">
    <property type="entry name" value="EAL"/>
    <property type="match status" value="1"/>
</dbReference>
<dbReference type="PANTHER" id="PTHR44757:SF2">
    <property type="entry name" value="BIOFILM ARCHITECTURE MAINTENANCE PROTEIN MBAA"/>
    <property type="match status" value="1"/>
</dbReference>
<evidence type="ECO:0000313" key="7">
    <source>
        <dbReference type="Proteomes" id="UP001527202"/>
    </source>
</evidence>
<dbReference type="CDD" id="cd01949">
    <property type="entry name" value="GGDEF"/>
    <property type="match status" value="1"/>
</dbReference>
<dbReference type="PROSITE" id="PS50883">
    <property type="entry name" value="EAL"/>
    <property type="match status" value="1"/>
</dbReference>
<dbReference type="InterPro" id="IPR029787">
    <property type="entry name" value="Nucleotide_cyclase"/>
</dbReference>
<dbReference type="InterPro" id="IPR043128">
    <property type="entry name" value="Rev_trsase/Diguanyl_cyclase"/>
</dbReference>
<dbReference type="Proteomes" id="UP000288943">
    <property type="component" value="Chromosome"/>
</dbReference>
<dbReference type="AlphaFoldDB" id="A0A410WU65"/>
<dbReference type="CDD" id="cd01948">
    <property type="entry name" value="EAL"/>
    <property type="match status" value="1"/>
</dbReference>
<dbReference type="EMBL" id="JAMDMJ010000004">
    <property type="protein sequence ID" value="MCY9595003.1"/>
    <property type="molecule type" value="Genomic_DNA"/>
</dbReference>
<evidence type="ECO:0000256" key="1">
    <source>
        <dbReference type="SAM" id="Phobius"/>
    </source>
</evidence>
<feature type="transmembrane region" description="Helical" evidence="1">
    <location>
        <begin position="357"/>
        <end position="375"/>
    </location>
</feature>
<feature type="transmembrane region" description="Helical" evidence="1">
    <location>
        <begin position="133"/>
        <end position="159"/>
    </location>
</feature>
<feature type="transmembrane region" description="Helical" evidence="1">
    <location>
        <begin position="34"/>
        <end position="57"/>
    </location>
</feature>
<feature type="domain" description="GGDEF" evidence="3">
    <location>
        <begin position="488"/>
        <end position="621"/>
    </location>
</feature>
<dbReference type="Gene3D" id="3.30.70.270">
    <property type="match status" value="1"/>
</dbReference>
<dbReference type="InterPro" id="IPR052155">
    <property type="entry name" value="Biofilm_reg_signaling"/>
</dbReference>
<evidence type="ECO:0000313" key="4">
    <source>
        <dbReference type="EMBL" id="MCY9595003.1"/>
    </source>
</evidence>
<reference evidence="4 7" key="2">
    <citation type="submission" date="2022-05" db="EMBL/GenBank/DDBJ databases">
        <title>Genome Sequencing of Bee-Associated Microbes.</title>
        <authorList>
            <person name="Dunlap C."/>
        </authorList>
    </citation>
    <scope>NUCLEOTIDE SEQUENCE [LARGE SCALE GENOMIC DNA]</scope>
    <source>
        <strain evidence="4 7">NRRL B-23120</strain>
    </source>
</reference>
<evidence type="ECO:0000313" key="6">
    <source>
        <dbReference type="Proteomes" id="UP000288943"/>
    </source>
</evidence>
<keyword evidence="1" id="KW-0472">Membrane</keyword>
<feature type="transmembrane region" description="Helical" evidence="1">
    <location>
        <begin position="12"/>
        <end position="28"/>
    </location>
</feature>
<dbReference type="Proteomes" id="UP001527202">
    <property type="component" value="Unassembled WGS sequence"/>
</dbReference>
<dbReference type="NCBIfam" id="TIGR00254">
    <property type="entry name" value="GGDEF"/>
    <property type="match status" value="1"/>
</dbReference>
<dbReference type="SUPFAM" id="SSF55073">
    <property type="entry name" value="Nucleotide cyclase"/>
    <property type="match status" value="1"/>
</dbReference>
<accession>A0A410WU65</accession>
<dbReference type="KEGG" id="pchi:PC41400_09420"/>
<dbReference type="InterPro" id="IPR001633">
    <property type="entry name" value="EAL_dom"/>
</dbReference>
<evidence type="ECO:0000259" key="2">
    <source>
        <dbReference type="PROSITE" id="PS50883"/>
    </source>
</evidence>
<dbReference type="GeneID" id="95375025"/>
<feature type="transmembrane region" description="Helical" evidence="1">
    <location>
        <begin position="179"/>
        <end position="202"/>
    </location>
</feature>
<feature type="transmembrane region" description="Helical" evidence="1">
    <location>
        <begin position="69"/>
        <end position="95"/>
    </location>
</feature>
<dbReference type="FunFam" id="3.20.20.450:FF:000001">
    <property type="entry name" value="Cyclic di-GMP phosphodiesterase yahA"/>
    <property type="match status" value="1"/>
</dbReference>
<keyword evidence="1" id="KW-1133">Transmembrane helix</keyword>
<dbReference type="PANTHER" id="PTHR44757">
    <property type="entry name" value="DIGUANYLATE CYCLASE DGCP"/>
    <property type="match status" value="1"/>
</dbReference>
<dbReference type="SMART" id="SM00267">
    <property type="entry name" value="GGDEF"/>
    <property type="match status" value="1"/>
</dbReference>
<gene>
    <name evidence="4" type="ORF">M5X16_04330</name>
    <name evidence="5" type="ORF">PC41400_09420</name>
</gene>
<protein>
    <submittedName>
        <fullName evidence="5">Diguanylate cyclase</fullName>
    </submittedName>
    <submittedName>
        <fullName evidence="4">EAL domain-containing protein</fullName>
    </submittedName>
</protein>
<name>A0A410WU65_9BACL</name>
<dbReference type="Pfam" id="PF00563">
    <property type="entry name" value="EAL"/>
    <property type="match status" value="1"/>
</dbReference>
<sequence>MKTIQSLLQNKARLTLGYLLCIALALLFEASELHLIYGIAFSFSSIFLLFAVSLFGVRLGLLAGVITQLFSFFFLHHPAFEWIGFLEIAGVGLLNRKKPGRLLVWDSIYWLLIGLPLMFAIYYGFYKFVSDELILMLLFALSNGLFNALIVDILLKYLPLFHWFGLVKERERTYSYSKVLFHLSIMAVALPSLLYIVMNSWYSEKLSIQNSKQLAVNTANSINQELNQWGAEDILGIRLKGRIQVGYLQELVNKYTSEQLFRIVITDRSNNVLAADRQSYKLNQIYDWKSGNNVVGLDDNFYQVLPDRETAALPAQQWREGSYIYENAVARMPLHVYIDIPIRHYQVSVFAQYLSQLWYLLLFAAAAAATALYLSRVLVHGLSKLATSTTDLPEKLKQMKEIEWPSSRVSEITSLTYNFRQMSLNLMSMFHQAQDMNQRLQEQTDKLRLSEEKLHQLAFYDILTGLPNRLYFTTYLQSLLLEAVNAPKQVAVMFADLNRFKQINDTLGHDIGDLLLKEIGERFARSVEESCKLFRIGGDEFVIVIEDASDAKAAAVARSMFAALEEPIRLMESPLYSSVSIGISMFPRDGETMETIVKNADMAMYFAKSVGCSNSYQFYEEELKIRFSEEMMIDNGIQEALSNHQFTLHYQPKVDTVTGAISGIEALVRWEHPELGRISPDKFIPLAERSGIIYKIDEWVLKEACRQNKAWQDEGLPKVPVAVNISALHFSQTNLLDMIHGALEESGLEESYLTLEITEGVFIENVELVIGIISRIRERGIHISIDDFGTGYSSLNQLQRLPISHVKLDRSFIRDIGGEPKKAAVAKAIIELAHSMNMTVVAEGVETAEESEYFTRCRCDELQGYYFSRPLPAPEFSRLLQRGNYAGLFAGGRTD</sequence>
<dbReference type="Pfam" id="PF00990">
    <property type="entry name" value="GGDEF"/>
    <property type="match status" value="1"/>
</dbReference>
<dbReference type="RefSeq" id="WP_042230996.1">
    <property type="nucleotide sequence ID" value="NZ_CP026520.1"/>
</dbReference>
<organism evidence="5 6">
    <name type="scientific">Paenibacillus chitinolyticus</name>
    <dbReference type="NCBI Taxonomy" id="79263"/>
    <lineage>
        <taxon>Bacteria</taxon>
        <taxon>Bacillati</taxon>
        <taxon>Bacillota</taxon>
        <taxon>Bacilli</taxon>
        <taxon>Bacillales</taxon>
        <taxon>Paenibacillaceae</taxon>
        <taxon>Paenibacillus</taxon>
    </lineage>
</organism>
<dbReference type="OrthoDB" id="9759607at2"/>
<evidence type="ECO:0000313" key="5">
    <source>
        <dbReference type="EMBL" id="QAV17874.1"/>
    </source>
</evidence>
<feature type="domain" description="EAL" evidence="2">
    <location>
        <begin position="630"/>
        <end position="884"/>
    </location>
</feature>
<dbReference type="InterPro" id="IPR000160">
    <property type="entry name" value="GGDEF_dom"/>
</dbReference>
<reference evidence="5 6" key="1">
    <citation type="submission" date="2018-01" db="EMBL/GenBank/DDBJ databases">
        <title>The whole genome sequencing and assembly of Paenibacillus chitinolyticus KCCM 41400 strain.</title>
        <authorList>
            <person name="Kim J.-Y."/>
            <person name="Park M.-K."/>
            <person name="Lee Y.-J."/>
            <person name="Yi H."/>
            <person name="Bahn Y.-S."/>
            <person name="Kim J.F."/>
            <person name="Lee D.-W."/>
        </authorList>
    </citation>
    <scope>NUCLEOTIDE SEQUENCE [LARGE SCALE GENOMIC DNA]</scope>
    <source>
        <strain evidence="5 6">KCCM 41400</strain>
    </source>
</reference>
<dbReference type="EMBL" id="CP026520">
    <property type="protein sequence ID" value="QAV17874.1"/>
    <property type="molecule type" value="Genomic_DNA"/>
</dbReference>
<proteinExistence type="predicted"/>
<dbReference type="PROSITE" id="PS50887">
    <property type="entry name" value="GGDEF"/>
    <property type="match status" value="1"/>
</dbReference>
<evidence type="ECO:0000259" key="3">
    <source>
        <dbReference type="PROSITE" id="PS50887"/>
    </source>
</evidence>
<dbReference type="Gene3D" id="3.20.20.450">
    <property type="entry name" value="EAL domain"/>
    <property type="match status" value="1"/>
</dbReference>
<keyword evidence="1" id="KW-0812">Transmembrane</keyword>
<dbReference type="InterPro" id="IPR035919">
    <property type="entry name" value="EAL_sf"/>
</dbReference>
<keyword evidence="7" id="KW-1185">Reference proteome</keyword>